<dbReference type="InterPro" id="IPR036640">
    <property type="entry name" value="ABC1_TM_sf"/>
</dbReference>
<evidence type="ECO:0000256" key="6">
    <source>
        <dbReference type="ARBA" id="ARBA00022989"/>
    </source>
</evidence>
<feature type="transmembrane region" description="Helical" evidence="9">
    <location>
        <begin position="303"/>
        <end position="322"/>
    </location>
</feature>
<dbReference type="OrthoDB" id="6500128at2759"/>
<evidence type="ECO:0000256" key="1">
    <source>
        <dbReference type="ARBA" id="ARBA00004141"/>
    </source>
</evidence>
<organism evidence="12 13">
    <name type="scientific">Stachybotrys chlorohalonatus (strain IBT 40285)</name>
    <dbReference type="NCBI Taxonomy" id="1283841"/>
    <lineage>
        <taxon>Eukaryota</taxon>
        <taxon>Fungi</taxon>
        <taxon>Dikarya</taxon>
        <taxon>Ascomycota</taxon>
        <taxon>Pezizomycotina</taxon>
        <taxon>Sordariomycetes</taxon>
        <taxon>Hypocreomycetidae</taxon>
        <taxon>Hypocreales</taxon>
        <taxon>Stachybotryaceae</taxon>
        <taxon>Stachybotrys</taxon>
    </lineage>
</organism>
<dbReference type="InterPro" id="IPR003593">
    <property type="entry name" value="AAA+_ATPase"/>
</dbReference>
<feature type="compositionally biased region" description="Polar residues" evidence="8">
    <location>
        <begin position="657"/>
        <end position="666"/>
    </location>
</feature>
<dbReference type="InParanoid" id="A0A084QPH6"/>
<evidence type="ECO:0000256" key="5">
    <source>
        <dbReference type="ARBA" id="ARBA00022840"/>
    </source>
</evidence>
<dbReference type="CDD" id="cd18577">
    <property type="entry name" value="ABC_6TM_Pgp_ABCB1_D1_like"/>
    <property type="match status" value="1"/>
</dbReference>
<dbReference type="SUPFAM" id="SSF90123">
    <property type="entry name" value="ABC transporter transmembrane region"/>
    <property type="match status" value="2"/>
</dbReference>
<keyword evidence="3 9" id="KW-0812">Transmembrane</keyword>
<feature type="domain" description="ABC transmembrane type-1" evidence="11">
    <location>
        <begin position="864"/>
        <end position="1150"/>
    </location>
</feature>
<dbReference type="PROSITE" id="PS50929">
    <property type="entry name" value="ABC_TM1F"/>
    <property type="match status" value="2"/>
</dbReference>
<proteinExistence type="predicted"/>
<dbReference type="InterPro" id="IPR039421">
    <property type="entry name" value="Type_1_exporter"/>
</dbReference>
<feature type="transmembrane region" description="Helical" evidence="9">
    <location>
        <begin position="1096"/>
        <end position="1115"/>
    </location>
</feature>
<dbReference type="Proteomes" id="UP000028524">
    <property type="component" value="Unassembled WGS sequence"/>
</dbReference>
<keyword evidence="4" id="KW-0547">Nucleotide-binding</keyword>
<dbReference type="GO" id="GO:0005743">
    <property type="term" value="C:mitochondrial inner membrane"/>
    <property type="evidence" value="ECO:0007669"/>
    <property type="project" value="TreeGrafter"/>
</dbReference>
<comment type="subcellular location">
    <subcellularLocation>
        <location evidence="1">Membrane</location>
        <topology evidence="1">Multi-pass membrane protein</topology>
    </subcellularLocation>
</comment>
<evidence type="ECO:0000256" key="7">
    <source>
        <dbReference type="ARBA" id="ARBA00023136"/>
    </source>
</evidence>
<name>A0A084QPH6_STAC4</name>
<dbReference type="PANTHER" id="PTHR43394:SF15">
    <property type="entry name" value="ALPHA-FACTOR-TRANSPORTING ATPASE"/>
    <property type="match status" value="1"/>
</dbReference>
<evidence type="ECO:0000256" key="4">
    <source>
        <dbReference type="ARBA" id="ARBA00022741"/>
    </source>
</evidence>
<dbReference type="InterPro" id="IPR011527">
    <property type="entry name" value="ABC1_TM_dom"/>
</dbReference>
<dbReference type="FunCoup" id="A0A084QPH6">
    <property type="interactions" value="742"/>
</dbReference>
<dbReference type="EMBL" id="KL660549">
    <property type="protein sequence ID" value="KFA65861.1"/>
    <property type="molecule type" value="Genomic_DNA"/>
</dbReference>
<feature type="compositionally biased region" description="Basic residues" evidence="8">
    <location>
        <begin position="690"/>
        <end position="703"/>
    </location>
</feature>
<keyword evidence="2" id="KW-0813">Transport</keyword>
<dbReference type="GO" id="GO:0015421">
    <property type="term" value="F:ABC-type oligopeptide transporter activity"/>
    <property type="evidence" value="ECO:0007669"/>
    <property type="project" value="TreeGrafter"/>
</dbReference>
<feature type="transmembrane region" description="Helical" evidence="9">
    <location>
        <begin position="863"/>
        <end position="892"/>
    </location>
</feature>
<dbReference type="OMA" id="TFWACLT"/>
<dbReference type="SMART" id="SM00382">
    <property type="entry name" value="AAA"/>
    <property type="match status" value="2"/>
</dbReference>
<dbReference type="HOGENOM" id="CLU_000604_17_2_1"/>
<keyword evidence="6 9" id="KW-1133">Transmembrane helix</keyword>
<keyword evidence="5" id="KW-0067">ATP-binding</keyword>
<keyword evidence="7 9" id="KW-0472">Membrane</keyword>
<dbReference type="FunFam" id="3.40.50.300:FF:001471">
    <property type="entry name" value="P-loop containing nucleoside triphosphate hydrolase protein"/>
    <property type="match status" value="1"/>
</dbReference>
<feature type="domain" description="ABC transporter" evidence="10">
    <location>
        <begin position="397"/>
        <end position="636"/>
    </location>
</feature>
<evidence type="ECO:0000256" key="9">
    <source>
        <dbReference type="SAM" id="Phobius"/>
    </source>
</evidence>
<sequence length="1445" mass="157015">MAYEMFDMKDMAKPKEPFSPLSTDTSTSLLDSTGFDDSFETYDKPSTPTKLSWKHLFAFTRWRHAGPLSACMSASIVTAGLRAVFAVLLGAGFDVVADFGGGTTSGDDVMRDMSRFCALFAALAAANWLANSASLALWVIFGELQAHSARVDIFGSLLARDMQWFDTLDEGISSLLVQVQTQTRELQLAASQILGQLICDVFTSLASLAVAFYFNWRLTLVLLASMPVSMVILWLASRSLDAAIQSQKHHQTLASKHAIASITAIDLVKVFNGADHDLQQYARAVEAAAKHYLVQARCNMTQLGYVSFWVIMMFVAGFWYGVALVDDGAQPGHVLTTFYATLTAFQGVEALMPHLLVLAKGMAAGAFLADVASGVDGARDGQQSTGTLIPPHCLGEIELTKVSFAYPLSPSKLVLKRSSFSFAQGQTAFIVGKSGSGKSTLGYLMSGLYEPSTGEVYIDGRPSWRLDKRWIKRNVTLIQQASVLFDDTIFANIALGHRSPAKATRRDVCRACESAWLTSTISNLPKGLDTVVGPGGHSLSGGQKQRLALARARLRDPPVLILDEVTSGLDQVTRALVMDSIRKWRRDKTTIIITHDVSQIAGDDFVYVMDSANLIEQGLKSDLLGRGDGYFTMLAEAGSRRSSFGHNTGVTATVESQMHSPISPGSLSKAPKHFSDDLHRPPSYRTSSALKKHGLGRSHSVRLGKKEVHHPLPLTSRPSLQLDATLTVAKKGDAQKKQVERDVTDDRESFSAFIAERFSSYDDGSLAEWDGTSTSRWSSSDAYALKARVNSMNSLVSHDAARILNDIGEENVVRLSLGGKDQPQQTGTPTAAVRDQNGKEKAKLVTILSSVWPVLGPRDRLTLVLGLVISFVRGAATPTFSYCLAMLLGALWAPENRMAEGTRWACALIGIALVDGLGTGVGRYLLERAAQAWVDAVRLRALHRIFGQPKAWFDRAEHSPSRINECLDRNSEEMRNILGRFVPVAIYVVVILSMSLVWALVLNWRLTLAALAPVPVIAGAVRGFSYVSGKWEARCNAGAEDSSALLTDIFTNIRVVKSLTLERYFTERYNRSAARTLGLGLRRGAYTSPLFGLYQSMQSAVVALVLYYSTVLLVRERRITAAEMLQVVNLLLFGIGTATTSLNHMPQLTMAQATATQLLRFANLPLRPVEKKEVLQKPSSYLPVRFNNLSFSYTDLATTDILRSVSFKVEAGRCTAIVGPSGCGKSTLLSILLRLHTPRAADASPLTFNGTSYTDLDPSDLHSAMAYVAQTPFLFPASIADNIAYGLADATPQAIRRAAMDADIHDFITSLPRGYDTLVGDGGQALSGGQAQRVNIARALVRDPQLLVLDEPTSALDAAGAASVRATILALARGRGHARAVVMVTHSADMMRVADNIVVLDNGAKVDEGGFDELVRAGGPFARMMGVDTQEEEERDITSEDRPWW</sequence>
<dbReference type="PANTHER" id="PTHR43394">
    <property type="entry name" value="ATP-DEPENDENT PERMEASE MDL1, MITOCHONDRIAL"/>
    <property type="match status" value="1"/>
</dbReference>
<dbReference type="STRING" id="1283841.A0A084QPH6"/>
<dbReference type="Pfam" id="PF00005">
    <property type="entry name" value="ABC_tran"/>
    <property type="match status" value="2"/>
</dbReference>
<dbReference type="Gene3D" id="3.40.50.300">
    <property type="entry name" value="P-loop containing nucleotide triphosphate hydrolases"/>
    <property type="match status" value="2"/>
</dbReference>
<feature type="transmembrane region" description="Helical" evidence="9">
    <location>
        <begin position="1008"/>
        <end position="1027"/>
    </location>
</feature>
<dbReference type="InterPro" id="IPR003439">
    <property type="entry name" value="ABC_transporter-like_ATP-bd"/>
</dbReference>
<evidence type="ECO:0000256" key="2">
    <source>
        <dbReference type="ARBA" id="ARBA00022448"/>
    </source>
</evidence>
<dbReference type="PROSITE" id="PS50893">
    <property type="entry name" value="ABC_TRANSPORTER_2"/>
    <property type="match status" value="2"/>
</dbReference>
<evidence type="ECO:0000256" key="3">
    <source>
        <dbReference type="ARBA" id="ARBA00022692"/>
    </source>
</evidence>
<dbReference type="InterPro" id="IPR017871">
    <property type="entry name" value="ABC_transporter-like_CS"/>
</dbReference>
<feature type="transmembrane region" description="Helical" evidence="9">
    <location>
        <begin position="113"/>
        <end position="141"/>
    </location>
</feature>
<dbReference type="Pfam" id="PF00664">
    <property type="entry name" value="ABC_membrane"/>
    <property type="match status" value="2"/>
</dbReference>
<evidence type="ECO:0000313" key="12">
    <source>
        <dbReference type="EMBL" id="KFA65861.1"/>
    </source>
</evidence>
<dbReference type="Gene3D" id="1.20.1560.10">
    <property type="entry name" value="ABC transporter type 1, transmembrane domain"/>
    <property type="match status" value="2"/>
</dbReference>
<protein>
    <submittedName>
        <fullName evidence="12">Uncharacterized protein</fullName>
    </submittedName>
</protein>
<feature type="domain" description="ABC transporter" evidence="10">
    <location>
        <begin position="1184"/>
        <end position="1427"/>
    </location>
</feature>
<dbReference type="FunFam" id="3.40.50.300:FF:000604">
    <property type="entry name" value="ABC transporter B family member 28"/>
    <property type="match status" value="1"/>
</dbReference>
<dbReference type="CDD" id="cd18578">
    <property type="entry name" value="ABC_6TM_Pgp_ABCB1_D2_like"/>
    <property type="match status" value="1"/>
</dbReference>
<gene>
    <name evidence="12" type="ORF">S40285_04660</name>
</gene>
<evidence type="ECO:0000313" key="13">
    <source>
        <dbReference type="Proteomes" id="UP000028524"/>
    </source>
</evidence>
<dbReference type="GO" id="GO:0005524">
    <property type="term" value="F:ATP binding"/>
    <property type="evidence" value="ECO:0007669"/>
    <property type="project" value="UniProtKB-KW"/>
</dbReference>
<dbReference type="PROSITE" id="PS00211">
    <property type="entry name" value="ABC_TRANSPORTER_1"/>
    <property type="match status" value="1"/>
</dbReference>
<reference evidence="12 13" key="1">
    <citation type="journal article" date="2014" name="BMC Genomics">
        <title>Comparative genome sequencing reveals chemotype-specific gene clusters in the toxigenic black mold Stachybotrys.</title>
        <authorList>
            <person name="Semeiks J."/>
            <person name="Borek D."/>
            <person name="Otwinowski Z."/>
            <person name="Grishin N.V."/>
        </authorList>
    </citation>
    <scope>NUCLEOTIDE SEQUENCE [LARGE SCALE GENOMIC DNA]</scope>
    <source>
        <strain evidence="12 13">IBT 40285</strain>
    </source>
</reference>
<keyword evidence="13" id="KW-1185">Reference proteome</keyword>
<evidence type="ECO:0000256" key="8">
    <source>
        <dbReference type="SAM" id="MobiDB-lite"/>
    </source>
</evidence>
<accession>A0A084QPH6</accession>
<feature type="domain" description="ABC transmembrane type-1" evidence="11">
    <location>
        <begin position="70"/>
        <end position="360"/>
    </location>
</feature>
<dbReference type="GO" id="GO:0016887">
    <property type="term" value="F:ATP hydrolysis activity"/>
    <property type="evidence" value="ECO:0007669"/>
    <property type="project" value="InterPro"/>
</dbReference>
<dbReference type="GO" id="GO:0090374">
    <property type="term" value="P:oligopeptide export from mitochondrion"/>
    <property type="evidence" value="ECO:0007669"/>
    <property type="project" value="TreeGrafter"/>
</dbReference>
<feature type="region of interest" description="Disordered" evidence="8">
    <location>
        <begin position="657"/>
        <end position="703"/>
    </location>
</feature>
<feature type="transmembrane region" description="Helical" evidence="9">
    <location>
        <begin position="904"/>
        <end position="926"/>
    </location>
</feature>
<evidence type="ECO:0000259" key="11">
    <source>
        <dbReference type="PROSITE" id="PS50929"/>
    </source>
</evidence>
<feature type="transmembrane region" description="Helical" evidence="9">
    <location>
        <begin position="977"/>
        <end position="1001"/>
    </location>
</feature>
<dbReference type="SUPFAM" id="SSF52540">
    <property type="entry name" value="P-loop containing nucleoside triphosphate hydrolases"/>
    <property type="match status" value="2"/>
</dbReference>
<dbReference type="InterPro" id="IPR027417">
    <property type="entry name" value="P-loop_NTPase"/>
</dbReference>
<feature type="transmembrane region" description="Helical" evidence="9">
    <location>
        <begin position="220"/>
        <end position="237"/>
    </location>
</feature>
<evidence type="ECO:0000259" key="10">
    <source>
        <dbReference type="PROSITE" id="PS50893"/>
    </source>
</evidence>